<accession>A0A7W7EL01</accession>
<dbReference type="Proteomes" id="UP000543836">
    <property type="component" value="Unassembled WGS sequence"/>
</dbReference>
<dbReference type="EMBL" id="JACIIG010000008">
    <property type="protein sequence ID" value="MBB4569461.1"/>
    <property type="molecule type" value="Genomic_DNA"/>
</dbReference>
<evidence type="ECO:0000313" key="2">
    <source>
        <dbReference type="Proteomes" id="UP000543836"/>
    </source>
</evidence>
<reference evidence="1 2" key="1">
    <citation type="submission" date="2020-08" db="EMBL/GenBank/DDBJ databases">
        <title>Genomic Encyclopedia of Type Strains, Phase IV (KMG-V): Genome sequencing to study the core and pangenomes of soil and plant-associated prokaryotes.</title>
        <authorList>
            <person name="Whitman W."/>
        </authorList>
    </citation>
    <scope>NUCLEOTIDE SEQUENCE [LARGE SCALE GENOMIC DNA]</scope>
    <source>
        <strain evidence="1 2">SEMIA 492</strain>
    </source>
</reference>
<dbReference type="RefSeq" id="WP_154668603.1">
    <property type="nucleotide sequence ID" value="NZ_JACIIG010000008.1"/>
</dbReference>
<name>A0A7W7EL01_9HYPH</name>
<evidence type="ECO:0000313" key="1">
    <source>
        <dbReference type="EMBL" id="MBB4569461.1"/>
    </source>
</evidence>
<organism evidence="1 2">
    <name type="scientific">Rhizobium leucaenae</name>
    <dbReference type="NCBI Taxonomy" id="29450"/>
    <lineage>
        <taxon>Bacteria</taxon>
        <taxon>Pseudomonadati</taxon>
        <taxon>Pseudomonadota</taxon>
        <taxon>Alphaproteobacteria</taxon>
        <taxon>Hyphomicrobiales</taxon>
        <taxon>Rhizobiaceae</taxon>
        <taxon>Rhizobium/Agrobacterium group</taxon>
        <taxon>Rhizobium</taxon>
    </lineage>
</organism>
<comment type="caution">
    <text evidence="1">The sequence shown here is derived from an EMBL/GenBank/DDBJ whole genome shotgun (WGS) entry which is preliminary data.</text>
</comment>
<keyword evidence="2" id="KW-1185">Reference proteome</keyword>
<dbReference type="NCBIfam" id="NF040572">
    <property type="entry name" value="heme_bind_FMP"/>
    <property type="match status" value="1"/>
</dbReference>
<protein>
    <submittedName>
        <fullName evidence="1">Uncharacterized protein</fullName>
    </submittedName>
</protein>
<proteinExistence type="predicted"/>
<dbReference type="AlphaFoldDB" id="A0A7W7EL01"/>
<dbReference type="InterPro" id="IPR047975">
    <property type="entry name" value="Heme_bind_FMP"/>
</dbReference>
<gene>
    <name evidence="1" type="ORF">GGE60_003585</name>
</gene>
<sequence length="350" mass="37942">MTLPATVWKPSGRNSPSLTIFRRIERAARHRPMSHKGQVTTMNDMQPSPLHVRGLAPLRRVATSQRVTADRLGALADLPGFWEGMGFSLIARPDYSGRSENGFFLQLNLLHETIEFTSIGSPVFNRGSEQGDIAIYGVTYLHRVTDGTNGGALHIEPGMWLNIPATTAPKADASIARLGTIPHGNAFCTVGFVQHAVFDKVPEIPPANTIPFAIGGEPPAAGSKNPYPEYDLAITNGFRTSPVPPGITQAMIDDPNQVLRDTLNRQVFEQGQTLKQITRLITSSGGGIANVPFITTNANTLDLDSVFAIETVIDELGNEFVQLQYSQTGLLNFKGKSFPHVTVGTLIKAF</sequence>